<dbReference type="SMART" id="SM00914">
    <property type="entry name" value="IDEAL"/>
    <property type="match status" value="1"/>
</dbReference>
<dbReference type="Proteomes" id="UP001275436">
    <property type="component" value="Unassembled WGS sequence"/>
</dbReference>
<sequence>MRKAKTVYRIFRYAGEPLQAKREISFETSLFSRLMLDELCFNWNKTKLEEALNSSIDQNNIQLFRKLSQEYKQFVWE</sequence>
<evidence type="ECO:0000313" key="3">
    <source>
        <dbReference type="Proteomes" id="UP001275436"/>
    </source>
</evidence>
<evidence type="ECO:0000313" key="2">
    <source>
        <dbReference type="EMBL" id="GLO65573.1"/>
    </source>
</evidence>
<feature type="domain" description="IDEAL" evidence="1">
    <location>
        <begin position="35"/>
        <end position="71"/>
    </location>
</feature>
<name>A0ABQ5TFD0_9BACI</name>
<dbReference type="Gene3D" id="4.10.810.10">
    <property type="entry name" value="Virus Scaffolding Protein, Chain A"/>
    <property type="match status" value="1"/>
</dbReference>
<proteinExistence type="predicted"/>
<reference evidence="2 3" key="1">
    <citation type="submission" date="2023-02" db="EMBL/GenBank/DDBJ databases">
        <title>Oceanobacillus kimchii IFOP_LL358 isolated form Alexandrium catenella lab strain.</title>
        <authorList>
            <person name="Gajardo G."/>
            <person name="Ueki S."/>
            <person name="Maruyama F."/>
        </authorList>
    </citation>
    <scope>NUCLEOTIDE SEQUENCE [LARGE SCALE GENOMIC DNA]</scope>
    <source>
        <strain evidence="2 3">IFOP_LL358</strain>
    </source>
</reference>
<dbReference type="InterPro" id="IPR014957">
    <property type="entry name" value="IDEAL_dom"/>
</dbReference>
<comment type="caution">
    <text evidence="2">The sequence shown here is derived from an EMBL/GenBank/DDBJ whole genome shotgun (WGS) entry which is preliminary data.</text>
</comment>
<evidence type="ECO:0000259" key="1">
    <source>
        <dbReference type="SMART" id="SM00914"/>
    </source>
</evidence>
<organism evidence="2 3">
    <name type="scientific">Oceanobacillus kimchii</name>
    <dbReference type="NCBI Taxonomy" id="746691"/>
    <lineage>
        <taxon>Bacteria</taxon>
        <taxon>Bacillati</taxon>
        <taxon>Bacillota</taxon>
        <taxon>Bacilli</taxon>
        <taxon>Bacillales</taxon>
        <taxon>Bacillaceae</taxon>
        <taxon>Oceanobacillus</taxon>
    </lineage>
</organism>
<dbReference type="EMBL" id="BSKO01000001">
    <property type="protein sequence ID" value="GLO65573.1"/>
    <property type="molecule type" value="Genomic_DNA"/>
</dbReference>
<accession>A0ABQ5TFD0</accession>
<gene>
    <name evidence="2" type="ORF">MACH08_13570</name>
</gene>
<keyword evidence="3" id="KW-1185">Reference proteome</keyword>
<dbReference type="RefSeq" id="WP_017796261.1">
    <property type="nucleotide sequence ID" value="NZ_BSKO01000001.1"/>
</dbReference>
<protein>
    <recommendedName>
        <fullName evidence="1">IDEAL domain-containing protein</fullName>
    </recommendedName>
</protein>
<dbReference type="InterPro" id="IPR027393">
    <property type="entry name" value="Virus_scaffolding_prot_C"/>
</dbReference>